<evidence type="ECO:0000256" key="20">
    <source>
        <dbReference type="ARBA" id="ARBA00023204"/>
    </source>
</evidence>
<dbReference type="Pfam" id="PF00560">
    <property type="entry name" value="LRR_1"/>
    <property type="match status" value="10"/>
</dbReference>
<dbReference type="InterPro" id="IPR001611">
    <property type="entry name" value="Leu-rich_rpt"/>
</dbReference>
<dbReference type="FunFam" id="3.80.10.10:FF:000177">
    <property type="entry name" value="Leucine-rich repeat receptor-like serine/threonine-protein kinase At1g17230"/>
    <property type="match status" value="1"/>
</dbReference>
<evidence type="ECO:0000256" key="26">
    <source>
        <dbReference type="SAM" id="SignalP"/>
    </source>
</evidence>
<dbReference type="GO" id="GO:0005524">
    <property type="term" value="F:ATP binding"/>
    <property type="evidence" value="ECO:0007669"/>
    <property type="project" value="UniProtKB-UniRule"/>
</dbReference>
<keyword evidence="9 26" id="KW-0732">Signal</keyword>
<dbReference type="FunFam" id="3.80.10.10:FF:000095">
    <property type="entry name" value="LRR receptor-like serine/threonine-protein kinase GSO1"/>
    <property type="match status" value="2"/>
</dbReference>
<feature type="chain" id="PRO_5002360245" description="non-specific serine/threonine protein kinase" evidence="26">
    <location>
        <begin position="26"/>
        <end position="2866"/>
    </location>
</feature>
<dbReference type="FunFam" id="1.10.510.10:FF:000479">
    <property type="entry name" value="Leucine-rich repeat receptor-like protein kinase"/>
    <property type="match status" value="2"/>
</dbReference>
<dbReference type="GO" id="GO:0006284">
    <property type="term" value="P:base-excision repair"/>
    <property type="evidence" value="ECO:0007669"/>
    <property type="project" value="InterPro"/>
</dbReference>
<evidence type="ECO:0000256" key="7">
    <source>
        <dbReference type="ARBA" id="ARBA00022679"/>
    </source>
</evidence>
<evidence type="ECO:0000256" key="17">
    <source>
        <dbReference type="ARBA" id="ARBA00023136"/>
    </source>
</evidence>
<dbReference type="SUPFAM" id="SSF52047">
    <property type="entry name" value="RNI-like"/>
    <property type="match status" value="2"/>
</dbReference>
<dbReference type="InterPro" id="IPR012904">
    <property type="entry name" value="OGG_N"/>
</dbReference>
<comment type="subcellular location">
    <subcellularLocation>
        <location evidence="1">Cell membrane</location>
        <topology evidence="1">Single-pass type I membrane protein</topology>
    </subcellularLocation>
</comment>
<dbReference type="InterPro" id="IPR013210">
    <property type="entry name" value="LRR_N_plant-typ"/>
</dbReference>
<dbReference type="SUPFAM" id="SSF56112">
    <property type="entry name" value="Protein kinase-like (PK-like)"/>
    <property type="match status" value="2"/>
</dbReference>
<dbReference type="PANTHER" id="PTHR48053:SF4">
    <property type="entry name" value="PROTEIN KINASE DOMAIN-CONTAINING PROTEIN"/>
    <property type="match status" value="1"/>
</dbReference>
<dbReference type="SUPFAM" id="SSF55945">
    <property type="entry name" value="TATA-box binding protein-like"/>
    <property type="match status" value="1"/>
</dbReference>
<evidence type="ECO:0000256" key="11">
    <source>
        <dbReference type="ARBA" id="ARBA00022741"/>
    </source>
</evidence>
<dbReference type="SUPFAM" id="SSF52058">
    <property type="entry name" value="L domain-like"/>
    <property type="match status" value="5"/>
</dbReference>
<feature type="transmembrane region" description="Helical" evidence="25">
    <location>
        <begin position="2142"/>
        <end position="2163"/>
    </location>
</feature>
<dbReference type="GO" id="GO:0006289">
    <property type="term" value="P:nucleotide-excision repair"/>
    <property type="evidence" value="ECO:0007669"/>
    <property type="project" value="InterPro"/>
</dbReference>
<dbReference type="FunFam" id="3.80.10.10:FF:000041">
    <property type="entry name" value="LRR receptor-like serine/threonine-protein kinase ERECTA"/>
    <property type="match status" value="1"/>
</dbReference>
<keyword evidence="17 25" id="KW-0472">Membrane</keyword>
<dbReference type="GO" id="GO:0009653">
    <property type="term" value="P:anatomical structure morphogenesis"/>
    <property type="evidence" value="ECO:0007669"/>
    <property type="project" value="UniProtKB-ARBA"/>
</dbReference>
<evidence type="ECO:0000256" key="15">
    <source>
        <dbReference type="ARBA" id="ARBA00022840"/>
    </source>
</evidence>
<dbReference type="HOGENOM" id="CLU_226603_0_0_1"/>
<dbReference type="FunFam" id="3.30.310.40:FF:000005">
    <property type="entry name" value="N-glycosylase/DNA lyase OGG1"/>
    <property type="match status" value="1"/>
</dbReference>
<dbReference type="PROSITE" id="PS00109">
    <property type="entry name" value="PROTEIN_KINASE_TYR"/>
    <property type="match status" value="2"/>
</dbReference>
<protein>
    <recommendedName>
        <fullName evidence="2">non-specific serine/threonine protein kinase</fullName>
        <ecNumber evidence="2">2.7.11.1</ecNumber>
    </recommendedName>
</protein>
<dbReference type="InterPro" id="IPR008266">
    <property type="entry name" value="Tyr_kinase_AS"/>
</dbReference>
<evidence type="ECO:0000313" key="29">
    <source>
        <dbReference type="Proteomes" id="UP000006591"/>
    </source>
</evidence>
<reference evidence="28" key="1">
    <citation type="submission" date="2015-04" db="UniProtKB">
        <authorList>
            <consortium name="EnsemblPlants"/>
        </authorList>
    </citation>
    <scope>IDENTIFICATION</scope>
    <source>
        <strain evidence="28">SL10</strain>
    </source>
</reference>
<dbReference type="InterPro" id="IPR055414">
    <property type="entry name" value="LRR_R13L4/SHOC2-like"/>
</dbReference>
<keyword evidence="6" id="KW-0433">Leucine-rich repeat</keyword>
<evidence type="ECO:0000256" key="9">
    <source>
        <dbReference type="ARBA" id="ARBA00022729"/>
    </source>
</evidence>
<dbReference type="FunFam" id="3.80.10.10:FF:000233">
    <property type="entry name" value="Leucine-rich repeat receptor-like protein kinase TDR"/>
    <property type="match status" value="1"/>
</dbReference>
<evidence type="ECO:0000256" key="13">
    <source>
        <dbReference type="ARBA" id="ARBA00022777"/>
    </source>
</evidence>
<dbReference type="Pfam" id="PF13855">
    <property type="entry name" value="LRR_8"/>
    <property type="match status" value="3"/>
</dbReference>
<dbReference type="GO" id="GO:0099402">
    <property type="term" value="P:plant organ development"/>
    <property type="evidence" value="ECO:0007669"/>
    <property type="project" value="UniProtKB-ARBA"/>
</dbReference>
<evidence type="ECO:0000256" key="25">
    <source>
        <dbReference type="SAM" id="Phobius"/>
    </source>
</evidence>
<feature type="signal peptide" evidence="26">
    <location>
        <begin position="1"/>
        <end position="25"/>
    </location>
</feature>
<dbReference type="FunFam" id="3.80.10.10:FF:000400">
    <property type="entry name" value="Nuclear pore complex protein NUP107"/>
    <property type="match status" value="1"/>
</dbReference>
<dbReference type="Gene3D" id="1.10.510.10">
    <property type="entry name" value="Transferase(Phosphotransferase) domain 1"/>
    <property type="match status" value="2"/>
</dbReference>
<dbReference type="InterPro" id="IPR017441">
    <property type="entry name" value="Protein_kinase_ATP_BS"/>
</dbReference>
<evidence type="ECO:0000313" key="28">
    <source>
        <dbReference type="EnsemblPlants" id="ONIVA02G22340.1"/>
    </source>
</evidence>
<evidence type="ECO:0000256" key="14">
    <source>
        <dbReference type="ARBA" id="ARBA00022801"/>
    </source>
</evidence>
<dbReference type="GO" id="GO:0008534">
    <property type="term" value="F:oxidized purine nucleobase lesion DNA N-glycosylase activity"/>
    <property type="evidence" value="ECO:0007669"/>
    <property type="project" value="InterPro"/>
</dbReference>
<evidence type="ECO:0000256" key="4">
    <source>
        <dbReference type="ARBA" id="ARBA00022527"/>
    </source>
</evidence>
<dbReference type="FunFam" id="3.80.10.10:FF:000383">
    <property type="entry name" value="Leucine-rich repeat receptor protein kinase EMS1"/>
    <property type="match status" value="1"/>
</dbReference>
<dbReference type="CDD" id="cd00056">
    <property type="entry name" value="ENDO3c"/>
    <property type="match status" value="1"/>
</dbReference>
<evidence type="ECO:0000256" key="12">
    <source>
        <dbReference type="ARBA" id="ARBA00022763"/>
    </source>
</evidence>
<dbReference type="STRING" id="4536.A0A0E0G838"/>
<keyword evidence="20" id="KW-0234">DNA repair</keyword>
<evidence type="ECO:0000256" key="10">
    <source>
        <dbReference type="ARBA" id="ARBA00022737"/>
    </source>
</evidence>
<comment type="catalytic activity">
    <reaction evidence="21">
        <text>L-threonyl-[protein] + ATP = O-phospho-L-threonyl-[protein] + ADP + H(+)</text>
        <dbReference type="Rhea" id="RHEA:46608"/>
        <dbReference type="Rhea" id="RHEA-COMP:11060"/>
        <dbReference type="Rhea" id="RHEA-COMP:11605"/>
        <dbReference type="ChEBI" id="CHEBI:15378"/>
        <dbReference type="ChEBI" id="CHEBI:30013"/>
        <dbReference type="ChEBI" id="CHEBI:30616"/>
        <dbReference type="ChEBI" id="CHEBI:61977"/>
        <dbReference type="ChEBI" id="CHEBI:456216"/>
        <dbReference type="EC" id="2.7.11.1"/>
    </reaction>
</comment>
<dbReference type="FunFam" id="3.80.10.10:FF:000416">
    <property type="entry name" value="Probable leucine-rich repeat receptor-like protein kinase At5g63930"/>
    <property type="match status" value="1"/>
</dbReference>
<feature type="domain" description="Protein kinase" evidence="27">
    <location>
        <begin position="2205"/>
        <end position="2475"/>
    </location>
</feature>
<dbReference type="SMART" id="SM00365">
    <property type="entry name" value="LRR_SD22"/>
    <property type="match status" value="20"/>
</dbReference>
<accession>A0A0E0G838</accession>
<keyword evidence="3" id="KW-1003">Cell membrane</keyword>
<keyword evidence="12" id="KW-0227">DNA damage</keyword>
<dbReference type="GO" id="GO:0004674">
    <property type="term" value="F:protein serine/threonine kinase activity"/>
    <property type="evidence" value="ECO:0007669"/>
    <property type="project" value="UniProtKB-KW"/>
</dbReference>
<dbReference type="InterPro" id="IPR003591">
    <property type="entry name" value="Leu-rich_rpt_typical-subtyp"/>
</dbReference>
<keyword evidence="15 23" id="KW-0067">ATP-binding</keyword>
<dbReference type="Pfam" id="PF00069">
    <property type="entry name" value="Pkinase"/>
    <property type="match status" value="2"/>
</dbReference>
<dbReference type="InterPro" id="IPR011257">
    <property type="entry name" value="DNA_glycosylase"/>
</dbReference>
<dbReference type="Gene3D" id="1.10.340.30">
    <property type="entry name" value="Hypothetical protein, domain 2"/>
    <property type="match status" value="1"/>
</dbReference>
<dbReference type="Gene3D" id="3.30.200.20">
    <property type="entry name" value="Phosphorylase Kinase, domain 1"/>
    <property type="match status" value="2"/>
</dbReference>
<evidence type="ECO:0000256" key="5">
    <source>
        <dbReference type="ARBA" id="ARBA00022553"/>
    </source>
</evidence>
<feature type="binding site" evidence="23">
    <location>
        <position position="1010"/>
    </location>
    <ligand>
        <name>ATP</name>
        <dbReference type="ChEBI" id="CHEBI:30616"/>
    </ligand>
</feature>
<evidence type="ECO:0000256" key="6">
    <source>
        <dbReference type="ARBA" id="ARBA00022614"/>
    </source>
</evidence>
<keyword evidence="10" id="KW-0677">Repeat</keyword>
<dbReference type="InterPro" id="IPR051716">
    <property type="entry name" value="Plant_RL_S/T_kinase"/>
</dbReference>
<dbReference type="Pfam" id="PF00730">
    <property type="entry name" value="HhH-GPD"/>
    <property type="match status" value="1"/>
</dbReference>
<comment type="catalytic activity">
    <reaction evidence="22">
        <text>L-seryl-[protein] + ATP = O-phospho-L-seryl-[protein] + ADP + H(+)</text>
        <dbReference type="Rhea" id="RHEA:17989"/>
        <dbReference type="Rhea" id="RHEA-COMP:9863"/>
        <dbReference type="Rhea" id="RHEA-COMP:11604"/>
        <dbReference type="ChEBI" id="CHEBI:15378"/>
        <dbReference type="ChEBI" id="CHEBI:29999"/>
        <dbReference type="ChEBI" id="CHEBI:30616"/>
        <dbReference type="ChEBI" id="CHEBI:83421"/>
        <dbReference type="ChEBI" id="CHEBI:456216"/>
        <dbReference type="EC" id="2.7.11.1"/>
    </reaction>
</comment>
<evidence type="ECO:0000256" key="16">
    <source>
        <dbReference type="ARBA" id="ARBA00022989"/>
    </source>
</evidence>
<evidence type="ECO:0000256" key="24">
    <source>
        <dbReference type="SAM" id="MobiDB-lite"/>
    </source>
</evidence>
<dbReference type="SMART" id="SM00478">
    <property type="entry name" value="ENDO3c"/>
    <property type="match status" value="1"/>
</dbReference>
<evidence type="ECO:0000256" key="1">
    <source>
        <dbReference type="ARBA" id="ARBA00004251"/>
    </source>
</evidence>
<dbReference type="PROSITE" id="PS00107">
    <property type="entry name" value="PROTEIN_KINASE_ATP"/>
    <property type="match status" value="2"/>
</dbReference>
<dbReference type="FunFam" id="3.30.200.20:FF:000309">
    <property type="entry name" value="Leucine-rich repeat receptor protein kinase MSP1"/>
    <property type="match status" value="2"/>
</dbReference>
<dbReference type="EC" id="2.7.11.1" evidence="2"/>
<keyword evidence="8 25" id="KW-0812">Transmembrane</keyword>
<evidence type="ECO:0000256" key="23">
    <source>
        <dbReference type="PROSITE-ProRule" id="PRU10141"/>
    </source>
</evidence>
<feature type="region of interest" description="Disordered" evidence="24">
    <location>
        <begin position="2473"/>
        <end position="2516"/>
    </location>
</feature>
<dbReference type="Pfam" id="PF23598">
    <property type="entry name" value="LRR_14"/>
    <property type="match status" value="3"/>
</dbReference>
<dbReference type="Pfam" id="PF07934">
    <property type="entry name" value="OGG_N"/>
    <property type="match status" value="1"/>
</dbReference>
<dbReference type="PANTHER" id="PTHR48053">
    <property type="entry name" value="LEUCINE RICH REPEAT FAMILY PROTEIN, EXPRESSED"/>
    <property type="match status" value="1"/>
</dbReference>
<evidence type="ECO:0000256" key="8">
    <source>
        <dbReference type="ARBA" id="ARBA00022692"/>
    </source>
</evidence>
<dbReference type="Proteomes" id="UP000006591">
    <property type="component" value="Chromosome 2"/>
</dbReference>
<feature type="domain" description="Protein kinase" evidence="27">
    <location>
        <begin position="981"/>
        <end position="1258"/>
    </location>
</feature>
<dbReference type="PROSITE" id="PS50011">
    <property type="entry name" value="PROTEIN_KINASE_DOM"/>
    <property type="match status" value="2"/>
</dbReference>
<keyword evidence="13" id="KW-0418">Kinase</keyword>
<evidence type="ECO:0000256" key="3">
    <source>
        <dbReference type="ARBA" id="ARBA00022475"/>
    </source>
</evidence>
<dbReference type="OMA" id="EDWYGVT"/>
<dbReference type="PROSITE" id="PS51450">
    <property type="entry name" value="LRR"/>
    <property type="match status" value="3"/>
</dbReference>
<keyword evidence="16 25" id="KW-1133">Transmembrane helix</keyword>
<dbReference type="Gramene" id="ONIVA02G22340.1">
    <property type="protein sequence ID" value="ONIVA02G22340.1"/>
    <property type="gene ID" value="ONIVA02G22340"/>
</dbReference>
<organism evidence="28">
    <name type="scientific">Oryza nivara</name>
    <name type="common">Indian wild rice</name>
    <name type="synonym">Oryza sativa f. spontanea</name>
    <dbReference type="NCBI Taxonomy" id="4536"/>
    <lineage>
        <taxon>Eukaryota</taxon>
        <taxon>Viridiplantae</taxon>
        <taxon>Streptophyta</taxon>
        <taxon>Embryophyta</taxon>
        <taxon>Tracheophyta</taxon>
        <taxon>Spermatophyta</taxon>
        <taxon>Magnoliopsida</taxon>
        <taxon>Liliopsida</taxon>
        <taxon>Poales</taxon>
        <taxon>Poaceae</taxon>
        <taxon>BOP clade</taxon>
        <taxon>Oryzoideae</taxon>
        <taxon>Oryzeae</taxon>
        <taxon>Oryzinae</taxon>
        <taxon>Oryza</taxon>
    </lineage>
</organism>
<dbReference type="SUPFAM" id="SSF48150">
    <property type="entry name" value="DNA-glycosylase"/>
    <property type="match status" value="1"/>
</dbReference>
<evidence type="ECO:0000256" key="19">
    <source>
        <dbReference type="ARBA" id="ARBA00023180"/>
    </source>
</evidence>
<dbReference type="Gene3D" id="3.30.310.40">
    <property type="match status" value="1"/>
</dbReference>
<keyword evidence="19" id="KW-0325">Glycoprotein</keyword>
<keyword evidence="14" id="KW-0378">Hydrolase</keyword>
<keyword evidence="7" id="KW-0808">Transferase</keyword>
<dbReference type="SMART" id="SM00369">
    <property type="entry name" value="LRR_TYP"/>
    <property type="match status" value="33"/>
</dbReference>
<evidence type="ECO:0000259" key="27">
    <source>
        <dbReference type="PROSITE" id="PS50011"/>
    </source>
</evidence>
<name>A0A0E0G838_ORYNI</name>
<evidence type="ECO:0000256" key="2">
    <source>
        <dbReference type="ARBA" id="ARBA00012513"/>
    </source>
</evidence>
<keyword evidence="4" id="KW-0723">Serine/threonine-protein kinase</keyword>
<dbReference type="GO" id="GO:0005886">
    <property type="term" value="C:plasma membrane"/>
    <property type="evidence" value="ECO:0007669"/>
    <property type="project" value="UniProtKB-SubCell"/>
</dbReference>
<keyword evidence="18" id="KW-0675">Receptor</keyword>
<keyword evidence="29" id="KW-1185">Reference proteome</keyword>
<dbReference type="eggNOG" id="KOG2875">
    <property type="taxonomic scope" value="Eukaryota"/>
</dbReference>
<dbReference type="Pfam" id="PF08263">
    <property type="entry name" value="LRRNT_2"/>
    <property type="match status" value="2"/>
</dbReference>
<dbReference type="InterPro" id="IPR011009">
    <property type="entry name" value="Kinase-like_dom_sf"/>
</dbReference>
<sequence length="2866" mass="314981">MEHLSPQKLILPLGILLSSLVLLHAIAVPSIDEQAAALIAWKTTLQTQQPLQSWDSKAWPCNNWRGIRCGTLQGQRVITKITLHGVRLRGSLEALNFSALTTLTSINLSHNRLTGMIPQSIMSLKELRALILHKNQIRGSLFQLGLTSLTKLRFLVLSNNFLSSSIPKEICSLKRLVSLNLSSNQLGGHIPSEIGFLSKLIRLDLSNNNIIGRLDSLFMTNKPGKYNNKSSLSNLKVLALSSNQLTGPIPHELGGLVSLEYLNLSQNSLVDAIPTKIINLKELKSLDLSDNNLSGHIPEQIGNLVRLRSLKLNSNQLSGHIPNNLGNLAKLCFLYLQSNKLSWHIPQELGSLLNLKDLQLYDNKLIGSIPNSLGNLTELSVLSLSGNTLTGSIPNNICNLTKLSILSLWRNQLSGYISQELGKMLNLESLYLSENMLTGSIPNSLGNLTKLSFLDLSRNQLSGHIPQELGYLVGLKNLSLYDNVLTGFIPNNIGNFTKLSILSLSGNMLTGSIPNSLGNLPRLSTLSVWRNQLSGCISQELGNLVNLENLYLSENMLTGSIPNSLGNLTKLTALHIRSNQLSGSIPKEISSLMNLNILHIDQNNLSGELPLGLCAGGQLQNFTAQDNNLVGPLPTSLLNCKTLVRVRLERNQLEGDISEMGLHPNLVYIDMSSNKLYGQLSHRWGECAKLTTLRASNNRITGVIPSSMGKLSQLGRLDVSSNEIEGHIPPEICNVVSLFNLSLANNMLQGTIPKEVGSLQNLEYLDLSSNNLSGQIHGSIENCLKLRLLRLGHNRLDGSIPVKLGMLVSLQELLDLSDNSFSGIIPSQLGALSMLEALNLSHNTLNGSIPSSFQGMISLSSLDVSYNNLEGPVPHINFLEEAPIEWFMHNKKLCGTVKALPPCDLNQKGGQGKKFKSILLGIVGAAGMSIVFIMSLVAWQCKRKKYGEQSENGVGDAKVFSVWNFEGGEACRQIFETTKYFNETHCIGTGGNGSVYRAQLPTGEIFAVKKIHMMEYDELIFKREIDALTRIRHRNIVKLFGYCSSVHGKFLVYEYMDRGSLSRYLENHNIAIELDWMRRISIVKDVANALSYIHHDCFAPIVHRDITSNNILLDQEFRACISDFGIAKVLDVEASNCTKLAGTKGYLAPELAYTTRVTEKCDVYSFGVLVFELFMGHHPGDFLLSFSMAKESTTLKDLLDARIPLPKAETASEIFRVIMAAVQCLDPNPSRRPTMQHVTRMFSTAEGPSNPDHLHPCAATTDMRSRYRPILLSSLLAPPAIAMPSIEEQAGALIAWKATLQTQEPLQSWDRKAWPCHSWRGIGCGARQGKFVITKISLRGMRLRGSLEVLNFSALTMLTSVDLSHNKLTGRIPWSGASLKELRSLLLQNDQYQYLKSLDLSDNNLSGYIPEQIGNLVKLRSMKLNSNRLLEVGNLAILEDLRLGINKLSSSISNSIGNLAKLSVLILWGNQLSGHIPNNLGNLTKLSLLDLCHNQLSGHIPQELGYLVNLKGLRLCDNMLSGSIPNNLENLTKLTVLSLYKNQLSGHIPQELGYLVNLKNLSLYSNNFTGLIPRSLGNLSKLSHLFLWHKQLSGHISQELCKLVNLEKLDLSFNMLTGSIPNCLGNLTKLTDLALFENQFSGHISQELGKLANLENLELFKNMLTGSIPNNLGNLTKLIDLSLFENQLYGHIPQELGYLNQLSGHIPQELGYLVNLKNLSLYLNNLIGLIPSSLGNLSKLSHLFLWHNQLSGHISQELGKLVNLENLNLSKNMLIGSIPNSLGNLTKLSNLLLWSNKLSGHIPKELGNLVNLNNLSLADNNLTGSIPNSLGNLNKLYSINLVSNQLSGFIPQELGNLVNLEFLEISLNNLSGELPSGLCAASRLQNFTADHNSLVGPLPTSLLNCKTLVRVRLERNQLEGDISELGLHPNLVYIDMSSNKLFGQLSPRWGHIPPEIGSMVSLFNLSLANNLLHGNIPEELGSLQNLEYLDLSLNNLSGPIQGSIENCLKLQSLRLGHNHLGGSIPIKLGMLTYLQELLDLSDNSFAGIIPSQLSGLNMLEALNLSHNTLNGSIPPSFKGMISLSSMDVSYNNLEGPVPHIKFLEEAPVEWFVHNKHLCGTVKALPPCNLIQKGGKGKKFRPILLGVAAAAGISVLFITALVTWQRRKMKSVEQSENGAGNTKVFSVWNFDGGDVCKQSFEATENFNGTHCIGMGGNGSVYRAQLPTGEIFAVKKIHMTEDDELIFKREEDALMSIRHRNIVKLFGYCSTVHVKFLVYEYMDRGSLSRYLENHNTAIELDWMRRINIVKDVDNALSYIHHDCFAPIVHRDITSNNILLDLEFRACISDFGIAKILDVEASNCTKLAGTKGYLAPELAYTTRVTEKCDVYSFGVLVFELFMGCHPGDFLLSLSMAKESTTLKDLLDARLPLPEAETTSEIFRVIMAAVQCLDPNPLHRPTMLHVTRMFSTAEVHGNLRPPLPPSPPLLSSTTATPPPTPPVGTPKSEAADRRPPPARRRLPLVSAAAVEEEDGEWHPLPLSAADLSLPLTLPTGQTFLWRRTSLSPLRFTGAVGPHLVSLSHLPSSDGRLAFLLHNNGGSSSSSVPAAARAALSDYLNAAVPLADLWRRFAAADARFAEVSARLGGGGARVLRQDPVECVFQFLCSSNNNIARIEKMVWALAGYGERLGEVGGYQFHQFPTIERLARVSEQELRDAGFGYRAKYIVGTAKILQAKPGGGEKWLASLRTRELPEVIEALCTLPGVGPKVATQYLMPELAGKSLTPKLSVAVADAFVAKFGNYAGWAQNVLFIGQLSAQKLMVAETTNTSTKPTKRKRSCDFVFYPVPATYHGFEKCPNLILADRLSGVK</sequence>
<proteinExistence type="predicted"/>
<dbReference type="InterPro" id="IPR003265">
    <property type="entry name" value="HhH-GPD_domain"/>
</dbReference>
<feature type="transmembrane region" description="Helical" evidence="25">
    <location>
        <begin position="918"/>
        <end position="939"/>
    </location>
</feature>
<dbReference type="GO" id="GO:0009791">
    <property type="term" value="P:post-embryonic development"/>
    <property type="evidence" value="ECO:0007669"/>
    <property type="project" value="UniProtKB-ARBA"/>
</dbReference>
<dbReference type="EnsemblPlants" id="ONIVA02G22340.1">
    <property type="protein sequence ID" value="ONIVA02G22340.1"/>
    <property type="gene ID" value="ONIVA02G22340"/>
</dbReference>
<evidence type="ECO:0000256" key="22">
    <source>
        <dbReference type="ARBA" id="ARBA00048679"/>
    </source>
</evidence>
<dbReference type="GO" id="GO:0003684">
    <property type="term" value="F:damaged DNA binding"/>
    <property type="evidence" value="ECO:0007669"/>
    <property type="project" value="InterPro"/>
</dbReference>
<evidence type="ECO:0000256" key="18">
    <source>
        <dbReference type="ARBA" id="ARBA00023170"/>
    </source>
</evidence>
<keyword evidence="11 23" id="KW-0547">Nucleotide-binding</keyword>
<reference evidence="28" key="2">
    <citation type="submission" date="2018-04" db="EMBL/GenBank/DDBJ databases">
        <title>OnivRS2 (Oryza nivara Reference Sequence Version 2).</title>
        <authorList>
            <person name="Zhang J."/>
            <person name="Kudrna D."/>
            <person name="Lee S."/>
            <person name="Talag J."/>
            <person name="Rajasekar S."/>
            <person name="Welchert J."/>
            <person name="Hsing Y.-I."/>
            <person name="Wing R.A."/>
        </authorList>
    </citation>
    <scope>NUCLEOTIDE SEQUENCE [LARGE SCALE GENOMIC DNA]</scope>
    <source>
        <strain evidence="28">SL10</strain>
    </source>
</reference>
<evidence type="ECO:0000256" key="21">
    <source>
        <dbReference type="ARBA" id="ARBA00047899"/>
    </source>
</evidence>
<keyword evidence="5" id="KW-0597">Phosphoprotein</keyword>
<dbReference type="FunFam" id="3.80.10.10:FF:001678">
    <property type="entry name" value="Calmodulin-binding receptor kinase CaMRLK"/>
    <property type="match status" value="1"/>
</dbReference>
<dbReference type="PRINTS" id="PR00019">
    <property type="entry name" value="LEURICHRPT"/>
</dbReference>
<dbReference type="InterPro" id="IPR032675">
    <property type="entry name" value="LRR_dom_sf"/>
</dbReference>
<dbReference type="InterPro" id="IPR000719">
    <property type="entry name" value="Prot_kinase_dom"/>
</dbReference>
<feature type="binding site" evidence="23">
    <location>
        <position position="2234"/>
    </location>
    <ligand>
        <name>ATP</name>
        <dbReference type="ChEBI" id="CHEBI:30616"/>
    </ligand>
</feature>
<dbReference type="Gene3D" id="3.80.10.10">
    <property type="entry name" value="Ribonuclease Inhibitor"/>
    <property type="match status" value="12"/>
</dbReference>